<accession>L9KJ50</accession>
<name>L9KJ50_TUPCH</name>
<evidence type="ECO:0000313" key="2">
    <source>
        <dbReference type="Proteomes" id="UP000011518"/>
    </source>
</evidence>
<evidence type="ECO:0000313" key="1">
    <source>
        <dbReference type="EMBL" id="ELW62776.1"/>
    </source>
</evidence>
<proteinExistence type="predicted"/>
<protein>
    <submittedName>
        <fullName evidence="1">Uncharacterized protein</fullName>
    </submittedName>
</protein>
<gene>
    <name evidence="1" type="ORF">TREES_T100000732</name>
</gene>
<dbReference type="EMBL" id="KB320803">
    <property type="protein sequence ID" value="ELW62776.1"/>
    <property type="molecule type" value="Genomic_DNA"/>
</dbReference>
<reference evidence="2" key="1">
    <citation type="submission" date="2012-07" db="EMBL/GenBank/DDBJ databases">
        <title>Genome of the Chinese tree shrew, a rising model animal genetically related to primates.</title>
        <authorList>
            <person name="Zhang G."/>
            <person name="Fan Y."/>
            <person name="Yao Y."/>
            <person name="Huang Z."/>
        </authorList>
    </citation>
    <scope>NUCLEOTIDE SEQUENCE [LARGE SCALE GENOMIC DNA]</scope>
</reference>
<organism evidence="1 2">
    <name type="scientific">Tupaia chinensis</name>
    <name type="common">Chinese tree shrew</name>
    <name type="synonym">Tupaia belangeri chinensis</name>
    <dbReference type="NCBI Taxonomy" id="246437"/>
    <lineage>
        <taxon>Eukaryota</taxon>
        <taxon>Metazoa</taxon>
        <taxon>Chordata</taxon>
        <taxon>Craniata</taxon>
        <taxon>Vertebrata</taxon>
        <taxon>Euteleostomi</taxon>
        <taxon>Mammalia</taxon>
        <taxon>Eutheria</taxon>
        <taxon>Euarchontoglires</taxon>
        <taxon>Scandentia</taxon>
        <taxon>Tupaiidae</taxon>
        <taxon>Tupaia</taxon>
    </lineage>
</organism>
<sequence length="176" mass="18674">MFCERWVFSGHGSQNTLGIFRASALLPSSLLGSTRSVFRAVQAAQRYFLRFGDGQPSPALFMLLFTSPAETSQAQRGEGPGHGYTAGSVRAKLGTEQQMCSSRGSLHGNPASRLLEPPLKKAGLHYALGSRSAAPLLRTEAAWELPETDSGAAPLVMLGTRTAGDPEDSPSPCSPR</sequence>
<dbReference type="InParanoid" id="L9KJ50"/>
<reference evidence="2" key="2">
    <citation type="journal article" date="2013" name="Nat. Commun.">
        <title>Genome of the Chinese tree shrew.</title>
        <authorList>
            <person name="Fan Y."/>
            <person name="Huang Z.Y."/>
            <person name="Cao C.C."/>
            <person name="Chen C.S."/>
            <person name="Chen Y.X."/>
            <person name="Fan D.D."/>
            <person name="He J."/>
            <person name="Hou H.L."/>
            <person name="Hu L."/>
            <person name="Hu X.T."/>
            <person name="Jiang X.T."/>
            <person name="Lai R."/>
            <person name="Lang Y.S."/>
            <person name="Liang B."/>
            <person name="Liao S.G."/>
            <person name="Mu D."/>
            <person name="Ma Y.Y."/>
            <person name="Niu Y.Y."/>
            <person name="Sun X.Q."/>
            <person name="Xia J.Q."/>
            <person name="Xiao J."/>
            <person name="Xiong Z.Q."/>
            <person name="Xu L."/>
            <person name="Yang L."/>
            <person name="Zhang Y."/>
            <person name="Zhao W."/>
            <person name="Zhao X.D."/>
            <person name="Zheng Y.T."/>
            <person name="Zhou J.M."/>
            <person name="Zhu Y.B."/>
            <person name="Zhang G.J."/>
            <person name="Wang J."/>
            <person name="Yao Y.G."/>
        </authorList>
    </citation>
    <scope>NUCLEOTIDE SEQUENCE [LARGE SCALE GENOMIC DNA]</scope>
</reference>
<keyword evidence="2" id="KW-1185">Reference proteome</keyword>
<dbReference type="Proteomes" id="UP000011518">
    <property type="component" value="Unassembled WGS sequence"/>
</dbReference>
<dbReference type="AlphaFoldDB" id="L9KJ50"/>